<keyword evidence="1" id="KW-0805">Transcription regulation</keyword>
<dbReference type="InterPro" id="IPR036388">
    <property type="entry name" value="WH-like_DNA-bd_sf"/>
</dbReference>
<dbReference type="STRING" id="1123357.SAMN02745244_02666"/>
<dbReference type="PRINTS" id="PR00035">
    <property type="entry name" value="HTHGNTR"/>
</dbReference>
<dbReference type="InterPro" id="IPR008920">
    <property type="entry name" value="TF_FadR/GntR_C"/>
</dbReference>
<dbReference type="InterPro" id="IPR000524">
    <property type="entry name" value="Tscrpt_reg_HTH_GntR"/>
</dbReference>
<dbReference type="PANTHER" id="PTHR43537:SF5">
    <property type="entry name" value="UXU OPERON TRANSCRIPTIONAL REGULATOR"/>
    <property type="match status" value="1"/>
</dbReference>
<gene>
    <name evidence="5" type="ORF">SAMN02745244_02666</name>
</gene>
<dbReference type="AlphaFoldDB" id="A0A1M6JWN3"/>
<dbReference type="Pfam" id="PF00392">
    <property type="entry name" value="GntR"/>
    <property type="match status" value="1"/>
</dbReference>
<dbReference type="OrthoDB" id="155424at2"/>
<dbReference type="Gene3D" id="1.10.10.10">
    <property type="entry name" value="Winged helix-like DNA-binding domain superfamily/Winged helix DNA-binding domain"/>
    <property type="match status" value="1"/>
</dbReference>
<proteinExistence type="predicted"/>
<evidence type="ECO:0000313" key="5">
    <source>
        <dbReference type="EMBL" id="SHJ51115.1"/>
    </source>
</evidence>
<organism evidence="5 6">
    <name type="scientific">Tessaracoccus bendigoensis DSM 12906</name>
    <dbReference type="NCBI Taxonomy" id="1123357"/>
    <lineage>
        <taxon>Bacteria</taxon>
        <taxon>Bacillati</taxon>
        <taxon>Actinomycetota</taxon>
        <taxon>Actinomycetes</taxon>
        <taxon>Propionibacteriales</taxon>
        <taxon>Propionibacteriaceae</taxon>
        <taxon>Tessaracoccus</taxon>
    </lineage>
</organism>
<dbReference type="SUPFAM" id="SSF48008">
    <property type="entry name" value="GntR ligand-binding domain-like"/>
    <property type="match status" value="1"/>
</dbReference>
<accession>A0A1M6JWN3</accession>
<sequence>MAKSREPQRLRQSIDAVKELIITKGLKPGDPMPTEAQLAELLDVSRANLREAIRTLATLDIIEVRHGTGMFVGQMSLSPLVDGLTFKGVVLAGQDFETLRQVVEVRQALDGAIAPTVVERLAGSTEPELDRLCTEMAIHADRQEAFAAEDRAFHAQIASLVENELYRQLVAAFWDIHTMVAPRLGVATPRDLAETVQAHRDMLDCAIAGDLDGYQAAVGAHYAPLLRVLESTRSGSTT</sequence>
<evidence type="ECO:0000313" key="6">
    <source>
        <dbReference type="Proteomes" id="UP000184512"/>
    </source>
</evidence>
<dbReference type="CDD" id="cd07377">
    <property type="entry name" value="WHTH_GntR"/>
    <property type="match status" value="1"/>
</dbReference>
<evidence type="ECO:0000256" key="2">
    <source>
        <dbReference type="ARBA" id="ARBA00023125"/>
    </source>
</evidence>
<dbReference type="EMBL" id="FQZG01000054">
    <property type="protein sequence ID" value="SHJ51115.1"/>
    <property type="molecule type" value="Genomic_DNA"/>
</dbReference>
<dbReference type="Pfam" id="PF07729">
    <property type="entry name" value="FCD"/>
    <property type="match status" value="1"/>
</dbReference>
<dbReference type="Gene3D" id="1.20.120.530">
    <property type="entry name" value="GntR ligand-binding domain-like"/>
    <property type="match status" value="1"/>
</dbReference>
<dbReference type="SMART" id="SM00345">
    <property type="entry name" value="HTH_GNTR"/>
    <property type="match status" value="1"/>
</dbReference>
<dbReference type="GO" id="GO:0003700">
    <property type="term" value="F:DNA-binding transcription factor activity"/>
    <property type="evidence" value="ECO:0007669"/>
    <property type="project" value="InterPro"/>
</dbReference>
<feature type="domain" description="HTH gntR-type" evidence="4">
    <location>
        <begin position="7"/>
        <end position="75"/>
    </location>
</feature>
<name>A0A1M6JWN3_9ACTN</name>
<dbReference type="RefSeq" id="WP_073189104.1">
    <property type="nucleotide sequence ID" value="NZ_FQZG01000054.1"/>
</dbReference>
<keyword evidence="2" id="KW-0238">DNA-binding</keyword>
<dbReference type="InterPro" id="IPR011711">
    <property type="entry name" value="GntR_C"/>
</dbReference>
<evidence type="ECO:0000259" key="4">
    <source>
        <dbReference type="PROSITE" id="PS50949"/>
    </source>
</evidence>
<dbReference type="PANTHER" id="PTHR43537">
    <property type="entry name" value="TRANSCRIPTIONAL REGULATOR, GNTR FAMILY"/>
    <property type="match status" value="1"/>
</dbReference>
<keyword evidence="6" id="KW-1185">Reference proteome</keyword>
<dbReference type="SMART" id="SM00895">
    <property type="entry name" value="FCD"/>
    <property type="match status" value="1"/>
</dbReference>
<dbReference type="Proteomes" id="UP000184512">
    <property type="component" value="Unassembled WGS sequence"/>
</dbReference>
<dbReference type="GO" id="GO:0003677">
    <property type="term" value="F:DNA binding"/>
    <property type="evidence" value="ECO:0007669"/>
    <property type="project" value="UniProtKB-KW"/>
</dbReference>
<dbReference type="PROSITE" id="PS50949">
    <property type="entry name" value="HTH_GNTR"/>
    <property type="match status" value="1"/>
</dbReference>
<evidence type="ECO:0000256" key="1">
    <source>
        <dbReference type="ARBA" id="ARBA00023015"/>
    </source>
</evidence>
<dbReference type="SUPFAM" id="SSF46785">
    <property type="entry name" value="Winged helix' DNA-binding domain"/>
    <property type="match status" value="1"/>
</dbReference>
<keyword evidence="3" id="KW-0804">Transcription</keyword>
<evidence type="ECO:0000256" key="3">
    <source>
        <dbReference type="ARBA" id="ARBA00023163"/>
    </source>
</evidence>
<protein>
    <submittedName>
        <fullName evidence="5">Transcriptional regulator, GntR family</fullName>
    </submittedName>
</protein>
<dbReference type="InterPro" id="IPR036390">
    <property type="entry name" value="WH_DNA-bd_sf"/>
</dbReference>
<reference evidence="5 6" key="1">
    <citation type="submission" date="2016-11" db="EMBL/GenBank/DDBJ databases">
        <authorList>
            <person name="Jaros S."/>
            <person name="Januszkiewicz K."/>
            <person name="Wedrychowicz H."/>
        </authorList>
    </citation>
    <scope>NUCLEOTIDE SEQUENCE [LARGE SCALE GENOMIC DNA]</scope>
    <source>
        <strain evidence="5 6">DSM 12906</strain>
    </source>
</reference>